<feature type="domain" description="Mycothiol-dependent maleylpyruvate isomerase metal-binding" evidence="1">
    <location>
        <begin position="9"/>
        <end position="142"/>
    </location>
</feature>
<name>A0A367F3I9_9ACTN</name>
<dbReference type="GO" id="GO:0016853">
    <property type="term" value="F:isomerase activity"/>
    <property type="evidence" value="ECO:0007669"/>
    <property type="project" value="UniProtKB-KW"/>
</dbReference>
<dbReference type="RefSeq" id="WP_114032826.1">
    <property type="nucleotide sequence ID" value="NZ_QOIL01000024.1"/>
</dbReference>
<keyword evidence="2" id="KW-0413">Isomerase</keyword>
<dbReference type="Pfam" id="PF11716">
    <property type="entry name" value="MDMPI_N"/>
    <property type="match status" value="1"/>
</dbReference>
<dbReference type="InterPro" id="IPR034660">
    <property type="entry name" value="DinB/YfiT-like"/>
</dbReference>
<dbReference type="Proteomes" id="UP000253094">
    <property type="component" value="Unassembled WGS sequence"/>
</dbReference>
<dbReference type="NCBIfam" id="TIGR03083">
    <property type="entry name" value="maleylpyruvate isomerase family mycothiol-dependent enzyme"/>
    <property type="match status" value="1"/>
</dbReference>
<organism evidence="2 3">
    <name type="scientific">Sphaerisporangium album</name>
    <dbReference type="NCBI Taxonomy" id="509200"/>
    <lineage>
        <taxon>Bacteria</taxon>
        <taxon>Bacillati</taxon>
        <taxon>Actinomycetota</taxon>
        <taxon>Actinomycetes</taxon>
        <taxon>Streptosporangiales</taxon>
        <taxon>Streptosporangiaceae</taxon>
        <taxon>Sphaerisporangium</taxon>
    </lineage>
</organism>
<keyword evidence="2" id="KW-0670">Pyruvate</keyword>
<dbReference type="GO" id="GO:0046872">
    <property type="term" value="F:metal ion binding"/>
    <property type="evidence" value="ECO:0007669"/>
    <property type="project" value="InterPro"/>
</dbReference>
<dbReference type="Gene3D" id="1.20.120.450">
    <property type="entry name" value="dinb family like domain"/>
    <property type="match status" value="1"/>
</dbReference>
<gene>
    <name evidence="2" type="ORF">DQ384_33195</name>
</gene>
<dbReference type="EMBL" id="QOIL01000024">
    <property type="protein sequence ID" value="RCG24499.1"/>
    <property type="molecule type" value="Genomic_DNA"/>
</dbReference>
<proteinExistence type="predicted"/>
<keyword evidence="3" id="KW-1185">Reference proteome</keyword>
<evidence type="ECO:0000259" key="1">
    <source>
        <dbReference type="Pfam" id="PF11716"/>
    </source>
</evidence>
<sequence>MDDMIGVLRGSHERLKKLVAPLDDATLARPSYASAWSIAEVLSHLGSQAEITELLVDAGLGLAEPPAPEVVGAIWDRWNAKAAREQADDGLAADAALLTRFEALGSAERARLRLSAFGMEFDFPILTGMRLSEHALHSWDIAVALDPRATVAPEPVEYLVDLLGPIVSRSGKPAATPASVAVTTTGPDRRFVLRFGDTVTLEEAADAGETPAAVELPAEAFVRLVFGRLDPAHTPEVTVQGVDLDELRRSFPGI</sequence>
<evidence type="ECO:0000313" key="3">
    <source>
        <dbReference type="Proteomes" id="UP000253094"/>
    </source>
</evidence>
<protein>
    <submittedName>
        <fullName evidence="2">Maleylpyruvate isomerase family mycothiol-dependent enzyme</fullName>
    </submittedName>
</protein>
<evidence type="ECO:0000313" key="2">
    <source>
        <dbReference type="EMBL" id="RCG24499.1"/>
    </source>
</evidence>
<reference evidence="2 3" key="1">
    <citation type="submission" date="2018-06" db="EMBL/GenBank/DDBJ databases">
        <title>Sphaerisporangium craniellae sp. nov., isolated from a marine sponge in the South China Sea.</title>
        <authorList>
            <person name="Li L."/>
        </authorList>
    </citation>
    <scope>NUCLEOTIDE SEQUENCE [LARGE SCALE GENOMIC DNA]</scope>
    <source>
        <strain evidence="2 3">CCTCC AA 208026</strain>
    </source>
</reference>
<dbReference type="SUPFAM" id="SSF109854">
    <property type="entry name" value="DinB/YfiT-like putative metalloenzymes"/>
    <property type="match status" value="1"/>
</dbReference>
<comment type="caution">
    <text evidence="2">The sequence shown here is derived from an EMBL/GenBank/DDBJ whole genome shotgun (WGS) entry which is preliminary data.</text>
</comment>
<accession>A0A367F3I9</accession>
<dbReference type="AlphaFoldDB" id="A0A367F3I9"/>
<dbReference type="InterPro" id="IPR024344">
    <property type="entry name" value="MDMPI_metal-binding"/>
</dbReference>
<dbReference type="InterPro" id="IPR017517">
    <property type="entry name" value="Maleyloyr_isom"/>
</dbReference>
<dbReference type="OrthoDB" id="3213691at2"/>